<dbReference type="PROSITE" id="PS50926">
    <property type="entry name" value="TRAM"/>
    <property type="match status" value="1"/>
</dbReference>
<dbReference type="PROSITE" id="PS01230">
    <property type="entry name" value="TRMA_1"/>
    <property type="match status" value="1"/>
</dbReference>
<dbReference type="PROSITE" id="PS51687">
    <property type="entry name" value="SAM_MT_RNA_M5U"/>
    <property type="match status" value="1"/>
</dbReference>
<accession>A0AB39VIA9</accession>
<feature type="coiled-coil region" evidence="6">
    <location>
        <begin position="230"/>
        <end position="257"/>
    </location>
</feature>
<sequence>MGKNFKIGQKLEIEIEKIVFGGEGIGRVDGFTFFVPMSVPYDKLEIEIISLKKSYGRGLITRIIEPSKDRIADLSKVSFEDFDGCDFGMLKYEKQLEYKNEMLKEVLTKIGGINFKEVILEDIIASECKKNYRNKIAEPIYKKDGKIMTGFYSRKSHNVFTAKENLLRSEIADKIINKFLEEINSFNGTKNEFKVYNEVNNTGFLKHIMVRNNEKNDVMVVVVVNKTSQYKNLVKVLEKLYEENEEVKSVYISMKKEQNNVILGDESRHIFGESYLEEEIEGIKFKIYPDSFFQINKRQAIKLYNKAIEYFGENKKGTVVDAFSGTGTIAMILSKNVKKVIGIESVESSVVAGNMTIEENGLKHVSLLNGKVEKILPEILKKEKISGIIFDPPRRGIDEKALRSVVKNKIEKIVYISCNPATFARDSKFLIEKGYKLEKITAVDMFPQTAHIECVGMLTRSE</sequence>
<dbReference type="InterPro" id="IPR012340">
    <property type="entry name" value="NA-bd_OB-fold"/>
</dbReference>
<dbReference type="RefSeq" id="WP_369711663.1">
    <property type="nucleotide sequence ID" value="NZ_CP165644.1"/>
</dbReference>
<dbReference type="SUPFAM" id="SSF53335">
    <property type="entry name" value="S-adenosyl-L-methionine-dependent methyltransferases"/>
    <property type="match status" value="1"/>
</dbReference>
<dbReference type="EC" id="2.1.1.190" evidence="8"/>
<dbReference type="FunFam" id="3.40.50.150:FF:000009">
    <property type="entry name" value="23S rRNA (Uracil(1939)-C(5))-methyltransferase RlmD"/>
    <property type="match status" value="1"/>
</dbReference>
<dbReference type="SUPFAM" id="SSF50249">
    <property type="entry name" value="Nucleic acid-binding proteins"/>
    <property type="match status" value="1"/>
</dbReference>
<dbReference type="PANTHER" id="PTHR11061">
    <property type="entry name" value="RNA M5U METHYLTRANSFERASE"/>
    <property type="match status" value="1"/>
</dbReference>
<evidence type="ECO:0000256" key="2">
    <source>
        <dbReference type="ARBA" id="ARBA00022679"/>
    </source>
</evidence>
<dbReference type="Gene3D" id="3.40.50.150">
    <property type="entry name" value="Vaccinia Virus protein VP39"/>
    <property type="match status" value="1"/>
</dbReference>
<keyword evidence="2 4" id="KW-0808">Transferase</keyword>
<evidence type="ECO:0000256" key="3">
    <source>
        <dbReference type="ARBA" id="ARBA00022691"/>
    </source>
</evidence>
<dbReference type="InterPro" id="IPR002792">
    <property type="entry name" value="TRAM_dom"/>
</dbReference>
<comment type="similarity">
    <text evidence="4">Belongs to the class I-like SAM-binding methyltransferase superfamily. RNA M5U methyltransferase family.</text>
</comment>
<name>A0AB39VIA9_9FUSO</name>
<evidence type="ECO:0000256" key="4">
    <source>
        <dbReference type="PROSITE-ProRule" id="PRU01024"/>
    </source>
</evidence>
<dbReference type="GO" id="GO:0070041">
    <property type="term" value="F:rRNA (uridine-C5-)-methyltransferase activity"/>
    <property type="evidence" value="ECO:0007669"/>
    <property type="project" value="TreeGrafter"/>
</dbReference>
<dbReference type="CDD" id="cd02440">
    <property type="entry name" value="AdoMet_MTases"/>
    <property type="match status" value="1"/>
</dbReference>
<feature type="domain" description="TRAM" evidence="7">
    <location>
        <begin position="4"/>
        <end position="62"/>
    </location>
</feature>
<dbReference type="EMBL" id="CP165644">
    <property type="protein sequence ID" value="XDU67477.1"/>
    <property type="molecule type" value="Genomic_DNA"/>
</dbReference>
<evidence type="ECO:0000259" key="7">
    <source>
        <dbReference type="PROSITE" id="PS50926"/>
    </source>
</evidence>
<keyword evidence="6" id="KW-0175">Coiled coil</keyword>
<dbReference type="InterPro" id="IPR029063">
    <property type="entry name" value="SAM-dependent_MTases_sf"/>
</dbReference>
<protein>
    <submittedName>
        <fullName evidence="8">23S rRNA (Uracil(1939)-C(5))-methyltransferase RlmD</fullName>
        <ecNumber evidence="8">2.1.1.190</ecNumber>
    </submittedName>
</protein>
<organism evidence="8">
    <name type="scientific">Leptotrichia rugosa</name>
    <dbReference type="NCBI Taxonomy" id="3239302"/>
    <lineage>
        <taxon>Bacteria</taxon>
        <taxon>Fusobacteriati</taxon>
        <taxon>Fusobacteriota</taxon>
        <taxon>Fusobacteriia</taxon>
        <taxon>Fusobacteriales</taxon>
        <taxon>Leptotrichiaceae</taxon>
        <taxon>Leptotrichia</taxon>
    </lineage>
</organism>
<reference evidence="8" key="1">
    <citation type="submission" date="2024-07" db="EMBL/GenBank/DDBJ databases">
        <authorList>
            <person name="Li X.-J."/>
            <person name="Wang X."/>
        </authorList>
    </citation>
    <scope>NUCLEOTIDE SEQUENCE</scope>
    <source>
        <strain evidence="8">HSP-334</strain>
    </source>
</reference>
<feature type="binding site" evidence="4">
    <location>
        <position position="323"/>
    </location>
    <ligand>
        <name>S-adenosyl-L-methionine</name>
        <dbReference type="ChEBI" id="CHEBI:59789"/>
    </ligand>
</feature>
<dbReference type="NCBIfam" id="TIGR00479">
    <property type="entry name" value="rumA"/>
    <property type="match status" value="1"/>
</dbReference>
<dbReference type="InterPro" id="IPR030391">
    <property type="entry name" value="MeTrfase_TrmA_CS"/>
</dbReference>
<feature type="active site" evidence="5">
    <location>
        <position position="418"/>
    </location>
</feature>
<dbReference type="InterPro" id="IPR030390">
    <property type="entry name" value="MeTrfase_TrmA_AS"/>
</dbReference>
<gene>
    <name evidence="8" type="primary">rlmD</name>
    <name evidence="8" type="ORF">AB8B22_03405</name>
</gene>
<feature type="binding site" evidence="4">
    <location>
        <position position="344"/>
    </location>
    <ligand>
        <name>S-adenosyl-L-methionine</name>
        <dbReference type="ChEBI" id="CHEBI:59789"/>
    </ligand>
</feature>
<dbReference type="KEGG" id="lrug:AB8B22_03405"/>
<dbReference type="Gene3D" id="2.40.50.1070">
    <property type="match status" value="1"/>
</dbReference>
<dbReference type="PROSITE" id="PS01231">
    <property type="entry name" value="TRMA_2"/>
    <property type="match status" value="1"/>
</dbReference>
<dbReference type="GO" id="GO:0070475">
    <property type="term" value="P:rRNA base methylation"/>
    <property type="evidence" value="ECO:0007669"/>
    <property type="project" value="TreeGrafter"/>
</dbReference>
<dbReference type="Gene3D" id="2.40.50.140">
    <property type="entry name" value="Nucleic acid-binding proteins"/>
    <property type="match status" value="1"/>
</dbReference>
<keyword evidence="3 4" id="KW-0949">S-adenosyl-L-methionine</keyword>
<dbReference type="InterPro" id="IPR010280">
    <property type="entry name" value="U5_MeTrfase_fam"/>
</dbReference>
<evidence type="ECO:0000256" key="6">
    <source>
        <dbReference type="SAM" id="Coils"/>
    </source>
</evidence>
<dbReference type="PANTHER" id="PTHR11061:SF30">
    <property type="entry name" value="TRNA (URACIL(54)-C(5))-METHYLTRANSFERASE"/>
    <property type="match status" value="1"/>
</dbReference>
<feature type="binding site" evidence="4">
    <location>
        <position position="294"/>
    </location>
    <ligand>
        <name>S-adenosyl-L-methionine</name>
        <dbReference type="ChEBI" id="CHEBI:59789"/>
    </ligand>
</feature>
<keyword evidence="1 4" id="KW-0489">Methyltransferase</keyword>
<dbReference type="AlphaFoldDB" id="A0AB39VIA9"/>
<evidence type="ECO:0000256" key="1">
    <source>
        <dbReference type="ARBA" id="ARBA00022603"/>
    </source>
</evidence>
<evidence type="ECO:0000256" key="5">
    <source>
        <dbReference type="PROSITE-ProRule" id="PRU10015"/>
    </source>
</evidence>
<proteinExistence type="inferred from homology"/>
<dbReference type="Pfam" id="PF01938">
    <property type="entry name" value="TRAM"/>
    <property type="match status" value="1"/>
</dbReference>
<evidence type="ECO:0000313" key="8">
    <source>
        <dbReference type="EMBL" id="XDU67477.1"/>
    </source>
</evidence>
<dbReference type="Pfam" id="PF05958">
    <property type="entry name" value="tRNA_U5-meth_tr"/>
    <property type="match status" value="1"/>
</dbReference>
<feature type="active site" description="Nucleophile" evidence="4">
    <location>
        <position position="418"/>
    </location>
</feature>
<feature type="binding site" evidence="4">
    <location>
        <position position="391"/>
    </location>
    <ligand>
        <name>S-adenosyl-L-methionine</name>
        <dbReference type="ChEBI" id="CHEBI:59789"/>
    </ligand>
</feature>